<dbReference type="Proteomes" id="UP000185557">
    <property type="component" value="Unassembled WGS sequence"/>
</dbReference>
<dbReference type="InterPro" id="IPR050400">
    <property type="entry name" value="Bact_Cytoskel_RodZ"/>
</dbReference>
<evidence type="ECO:0000256" key="2">
    <source>
        <dbReference type="SAM" id="Phobius"/>
    </source>
</evidence>
<reference evidence="3 4" key="1">
    <citation type="submission" date="2016-11" db="EMBL/GenBank/DDBJ databases">
        <title>Draft Genome Sequences of Nine Cyanobacterial Strains from Diverse Habitats.</title>
        <authorList>
            <person name="Zhu T."/>
            <person name="Hou S."/>
            <person name="Lu X."/>
            <person name="Hess W.R."/>
        </authorList>
    </citation>
    <scope>NUCLEOTIDE SEQUENCE [LARGE SCALE GENOMIC DNA]</scope>
    <source>
        <strain evidence="3 4">NIES-30</strain>
    </source>
</reference>
<organism evidence="3 4">
    <name type="scientific">Phormidium tenue NIES-30</name>
    <dbReference type="NCBI Taxonomy" id="549789"/>
    <lineage>
        <taxon>Bacteria</taxon>
        <taxon>Bacillati</taxon>
        <taxon>Cyanobacteriota</taxon>
        <taxon>Cyanophyceae</taxon>
        <taxon>Oscillatoriophycideae</taxon>
        <taxon>Oscillatoriales</taxon>
        <taxon>Oscillatoriaceae</taxon>
        <taxon>Phormidium</taxon>
    </lineage>
</organism>
<comment type="caution">
    <text evidence="3">The sequence shown here is derived from an EMBL/GenBank/DDBJ whole genome shotgun (WGS) entry which is preliminary data.</text>
</comment>
<feature type="transmembrane region" description="Helical" evidence="2">
    <location>
        <begin position="20"/>
        <end position="52"/>
    </location>
</feature>
<dbReference type="STRING" id="549789.NIES30_20950"/>
<evidence type="ECO:0008006" key="5">
    <source>
        <dbReference type="Google" id="ProtNLM"/>
    </source>
</evidence>
<proteinExistence type="predicted"/>
<dbReference type="PANTHER" id="PTHR34475:SF1">
    <property type="entry name" value="CYTOSKELETON PROTEIN RODZ"/>
    <property type="match status" value="1"/>
</dbReference>
<dbReference type="PANTHER" id="PTHR34475">
    <property type="match status" value="1"/>
</dbReference>
<dbReference type="AlphaFoldDB" id="A0A1U7J037"/>
<evidence type="ECO:0000313" key="3">
    <source>
        <dbReference type="EMBL" id="OKH44962.1"/>
    </source>
</evidence>
<dbReference type="EMBL" id="MRCG01000019">
    <property type="protein sequence ID" value="OKH44962.1"/>
    <property type="molecule type" value="Genomic_DNA"/>
</dbReference>
<dbReference type="InterPro" id="IPR010982">
    <property type="entry name" value="Lambda_DNA-bd_dom_sf"/>
</dbReference>
<keyword evidence="2" id="KW-0812">Transmembrane</keyword>
<dbReference type="Pfam" id="PF13413">
    <property type="entry name" value="HTH_25"/>
    <property type="match status" value="1"/>
</dbReference>
<dbReference type="GO" id="GO:0003677">
    <property type="term" value="F:DNA binding"/>
    <property type="evidence" value="ECO:0007669"/>
    <property type="project" value="InterPro"/>
</dbReference>
<gene>
    <name evidence="3" type="ORF">NIES30_20950</name>
</gene>
<evidence type="ECO:0000256" key="1">
    <source>
        <dbReference type="SAM" id="MobiDB-lite"/>
    </source>
</evidence>
<keyword evidence="4" id="KW-1185">Reference proteome</keyword>
<protein>
    <recommendedName>
        <fullName evidence="5">Helix-turn-helix domain-containing protein</fullName>
    </recommendedName>
</protein>
<dbReference type="Gene3D" id="1.10.260.40">
    <property type="entry name" value="lambda repressor-like DNA-binding domains"/>
    <property type="match status" value="1"/>
</dbReference>
<accession>A0A1U7J037</accession>
<sequence>MKTPHFSGSKLPPASEYALIIGAGATAAMSMAAQQVAVATLPVTTLVALGLLNRYRLDQRLQDSETSGPTPAEATHRQAPAAPQRVTAQPRPDAISTRPQVATTPSTSARFSDQRDYIHETLAKKIQAKAGFAAVQQASLKKVGAYLQQTRQEKSLSLEDIYQRTFIQTYTLRALETGNLQQLPEPFYIRAFIQKYASALGLEGAALAADFPMP</sequence>
<evidence type="ECO:0000313" key="4">
    <source>
        <dbReference type="Proteomes" id="UP000185557"/>
    </source>
</evidence>
<feature type="compositionally biased region" description="Polar residues" evidence="1">
    <location>
        <begin position="97"/>
        <end position="111"/>
    </location>
</feature>
<keyword evidence="2" id="KW-1133">Transmembrane helix</keyword>
<name>A0A1U7J037_9CYAN</name>
<keyword evidence="2" id="KW-0472">Membrane</keyword>
<feature type="region of interest" description="Disordered" evidence="1">
    <location>
        <begin position="62"/>
        <end position="112"/>
    </location>
</feature>